<dbReference type="OrthoDB" id="583592at2"/>
<dbReference type="Proteomes" id="UP000284021">
    <property type="component" value="Unassembled WGS sequence"/>
</dbReference>
<evidence type="ECO:0000313" key="3">
    <source>
        <dbReference type="Proteomes" id="UP000284021"/>
    </source>
</evidence>
<dbReference type="Pfam" id="PF03372">
    <property type="entry name" value="Exo_endo_phos"/>
    <property type="match status" value="1"/>
</dbReference>
<keyword evidence="2" id="KW-0269">Exonuclease</keyword>
<proteinExistence type="predicted"/>
<feature type="domain" description="Endonuclease/exonuclease/phosphatase" evidence="1">
    <location>
        <begin position="4"/>
        <end position="225"/>
    </location>
</feature>
<dbReference type="GO" id="GO:0004527">
    <property type="term" value="F:exonuclease activity"/>
    <property type="evidence" value="ECO:0007669"/>
    <property type="project" value="UniProtKB-KW"/>
</dbReference>
<dbReference type="SUPFAM" id="SSF56219">
    <property type="entry name" value="DNase I-like"/>
    <property type="match status" value="1"/>
</dbReference>
<protein>
    <submittedName>
        <fullName evidence="2">Endonuclease/exonuclease/phosphatase family protein</fullName>
    </submittedName>
</protein>
<keyword evidence="3" id="KW-1185">Reference proteome</keyword>
<keyword evidence="2" id="KW-0378">Hydrolase</keyword>
<evidence type="ECO:0000259" key="1">
    <source>
        <dbReference type="Pfam" id="PF03372"/>
    </source>
</evidence>
<accession>A0A418XJE7</accession>
<keyword evidence="2" id="KW-0255">Endonuclease</keyword>
<sequence length="234" mass="27294">MKILTWNCNGAFRKKYQEIERFQADLYVIQECENPEHTKGEYRNWAGSYLWYGDNKNKGIGIFAKNGVEIQRLDWKDNSLQLFLPVRVNNQFNMIGVWTKQANSPTFRYIGQLWKYLELHKEKMAAGSTVLCGDLNSNKIWDVWDRWWNHSDVVRELDAVNMQSLYHLATGEEQGSESAPTLYLQRNLKKAYHIDFAFASEGMFNPQKDTITVGSHNPWLEFSDHAPVIFTIAC</sequence>
<keyword evidence="2" id="KW-0540">Nuclease</keyword>
<name>A0A418XJE7_9PSED</name>
<dbReference type="Gene3D" id="3.60.10.10">
    <property type="entry name" value="Endonuclease/exonuclease/phosphatase"/>
    <property type="match status" value="1"/>
</dbReference>
<dbReference type="InterPro" id="IPR005135">
    <property type="entry name" value="Endo/exonuclease/phosphatase"/>
</dbReference>
<reference evidence="2 3" key="1">
    <citation type="submission" date="2018-09" db="EMBL/GenBank/DDBJ databases">
        <authorList>
            <person name="Zhu H."/>
        </authorList>
    </citation>
    <scope>NUCLEOTIDE SEQUENCE [LARGE SCALE GENOMIC DNA]</scope>
    <source>
        <strain evidence="2 3">K1S02-6</strain>
    </source>
</reference>
<dbReference type="RefSeq" id="WP_119952929.1">
    <property type="nucleotide sequence ID" value="NZ_QYUR01000002.1"/>
</dbReference>
<organism evidence="2 3">
    <name type="scientific">Pseudomonas cavernicola</name>
    <dbReference type="NCBI Taxonomy" id="2320866"/>
    <lineage>
        <taxon>Bacteria</taxon>
        <taxon>Pseudomonadati</taxon>
        <taxon>Pseudomonadota</taxon>
        <taxon>Gammaproteobacteria</taxon>
        <taxon>Pseudomonadales</taxon>
        <taxon>Pseudomonadaceae</taxon>
        <taxon>Pseudomonas</taxon>
    </lineage>
</organism>
<dbReference type="GO" id="GO:0004519">
    <property type="term" value="F:endonuclease activity"/>
    <property type="evidence" value="ECO:0007669"/>
    <property type="project" value="UniProtKB-KW"/>
</dbReference>
<dbReference type="InterPro" id="IPR036691">
    <property type="entry name" value="Endo/exonu/phosph_ase_sf"/>
</dbReference>
<dbReference type="EMBL" id="QYUR01000002">
    <property type="protein sequence ID" value="RJG12603.1"/>
    <property type="molecule type" value="Genomic_DNA"/>
</dbReference>
<evidence type="ECO:0000313" key="2">
    <source>
        <dbReference type="EMBL" id="RJG12603.1"/>
    </source>
</evidence>
<comment type="caution">
    <text evidence="2">The sequence shown here is derived from an EMBL/GenBank/DDBJ whole genome shotgun (WGS) entry which is preliminary data.</text>
</comment>
<dbReference type="AlphaFoldDB" id="A0A418XJE7"/>
<gene>
    <name evidence="2" type="ORF">D3879_04765</name>
</gene>